<name>K8W1R6_9GAMM</name>
<feature type="transmembrane region" description="Helical" evidence="4">
    <location>
        <begin position="135"/>
        <end position="157"/>
    </location>
</feature>
<dbReference type="OrthoDB" id="5758872at2"/>
<dbReference type="SUPFAM" id="SSF103473">
    <property type="entry name" value="MFS general substrate transporter"/>
    <property type="match status" value="1"/>
</dbReference>
<feature type="transmembrane region" description="Helical" evidence="4">
    <location>
        <begin position="372"/>
        <end position="392"/>
    </location>
</feature>
<feature type="transmembrane region" description="Helical" evidence="4">
    <location>
        <begin position="7"/>
        <end position="26"/>
    </location>
</feature>
<feature type="transmembrane region" description="Helical" evidence="4">
    <location>
        <begin position="258"/>
        <end position="278"/>
    </location>
</feature>
<proteinExistence type="predicted"/>
<protein>
    <submittedName>
        <fullName evidence="6">Cyanate transport protein</fullName>
    </submittedName>
</protein>
<dbReference type="NCBIfam" id="NF007256">
    <property type="entry name" value="PRK09705.1"/>
    <property type="match status" value="1"/>
</dbReference>
<dbReference type="InterPro" id="IPR020846">
    <property type="entry name" value="MFS_dom"/>
</dbReference>
<feature type="transmembrane region" description="Helical" evidence="4">
    <location>
        <begin position="177"/>
        <end position="199"/>
    </location>
</feature>
<dbReference type="InterPro" id="IPR052524">
    <property type="entry name" value="MFS_Cyanate_Porter"/>
</dbReference>
<gene>
    <name evidence="6" type="ORF">OOA_17131</name>
</gene>
<dbReference type="EMBL" id="AKKL01000047">
    <property type="protein sequence ID" value="EKT54379.1"/>
    <property type="molecule type" value="Genomic_DNA"/>
</dbReference>
<feature type="transmembrane region" description="Helical" evidence="4">
    <location>
        <begin position="341"/>
        <end position="366"/>
    </location>
</feature>
<dbReference type="STRING" id="1141662.OOA_17131"/>
<feature type="transmembrane region" description="Helical" evidence="4">
    <location>
        <begin position="46"/>
        <end position="69"/>
    </location>
</feature>
<organism evidence="6 7">
    <name type="scientific">Providencia burhodogranariea DSM 19968</name>
    <dbReference type="NCBI Taxonomy" id="1141662"/>
    <lineage>
        <taxon>Bacteria</taxon>
        <taxon>Pseudomonadati</taxon>
        <taxon>Pseudomonadota</taxon>
        <taxon>Gammaproteobacteria</taxon>
        <taxon>Enterobacterales</taxon>
        <taxon>Morganellaceae</taxon>
        <taxon>Providencia</taxon>
    </lineage>
</organism>
<dbReference type="GO" id="GO:0022857">
    <property type="term" value="F:transmembrane transporter activity"/>
    <property type="evidence" value="ECO:0007669"/>
    <property type="project" value="InterPro"/>
</dbReference>
<dbReference type="PANTHER" id="PTHR23523:SF1">
    <property type="entry name" value="CYANATE TRANSPORT PROTEIN CYNX"/>
    <property type="match status" value="1"/>
</dbReference>
<dbReference type="Proteomes" id="UP000009336">
    <property type="component" value="Unassembled WGS sequence"/>
</dbReference>
<dbReference type="Gene3D" id="1.20.1250.20">
    <property type="entry name" value="MFS general substrate transporter like domains"/>
    <property type="match status" value="2"/>
</dbReference>
<keyword evidence="2 4" id="KW-1133">Transmembrane helix</keyword>
<dbReference type="Pfam" id="PF07690">
    <property type="entry name" value="MFS_1"/>
    <property type="match status" value="1"/>
</dbReference>
<keyword evidence="3 4" id="KW-0472">Membrane</keyword>
<feature type="transmembrane region" description="Helical" evidence="4">
    <location>
        <begin position="285"/>
        <end position="304"/>
    </location>
</feature>
<keyword evidence="7" id="KW-1185">Reference proteome</keyword>
<feature type="domain" description="Major facilitator superfamily (MFS) profile" evidence="5">
    <location>
        <begin position="7"/>
        <end position="397"/>
    </location>
</feature>
<dbReference type="PROSITE" id="PS50850">
    <property type="entry name" value="MFS"/>
    <property type="match status" value="1"/>
</dbReference>
<evidence type="ECO:0000259" key="5">
    <source>
        <dbReference type="PROSITE" id="PS50850"/>
    </source>
</evidence>
<feature type="transmembrane region" description="Helical" evidence="4">
    <location>
        <begin position="310"/>
        <end position="329"/>
    </location>
</feature>
<dbReference type="eggNOG" id="COG2807">
    <property type="taxonomic scope" value="Bacteria"/>
</dbReference>
<evidence type="ECO:0000256" key="2">
    <source>
        <dbReference type="ARBA" id="ARBA00022989"/>
    </source>
</evidence>
<keyword evidence="1 4" id="KW-0812">Transmembrane</keyword>
<dbReference type="AlphaFoldDB" id="K8W1R6"/>
<evidence type="ECO:0000313" key="7">
    <source>
        <dbReference type="Proteomes" id="UP000009336"/>
    </source>
</evidence>
<dbReference type="HOGENOM" id="CLU_038046_4_0_6"/>
<dbReference type="InterPro" id="IPR011701">
    <property type="entry name" value="MFS"/>
</dbReference>
<dbReference type="InterPro" id="IPR036259">
    <property type="entry name" value="MFS_trans_sf"/>
</dbReference>
<dbReference type="PANTHER" id="PTHR23523">
    <property type="match status" value="1"/>
</dbReference>
<comment type="caution">
    <text evidence="6">The sequence shown here is derived from an EMBL/GenBank/DDBJ whole genome shotgun (WGS) entry which is preliminary data.</text>
</comment>
<reference evidence="6 7" key="1">
    <citation type="journal article" date="2012" name="BMC Genomics">
        <title>Comparative genomics of bacteria in the genus Providencia isolated from wild Drosophila melanogaster.</title>
        <authorList>
            <person name="Galac M.R."/>
            <person name="Lazzaro B.P."/>
        </authorList>
    </citation>
    <scope>NUCLEOTIDE SEQUENCE [LARGE SCALE GENOMIC DNA]</scope>
    <source>
        <strain evidence="6 7">DSM 19968</strain>
    </source>
</reference>
<dbReference type="PATRIC" id="fig|1141662.3.peg.3475"/>
<accession>K8W1R6</accession>
<dbReference type="RefSeq" id="WP_008913406.1">
    <property type="nucleotide sequence ID" value="NZ_KB233225.1"/>
</dbReference>
<feature type="transmembrane region" description="Helical" evidence="4">
    <location>
        <begin position="101"/>
        <end position="123"/>
    </location>
</feature>
<evidence type="ECO:0000256" key="1">
    <source>
        <dbReference type="ARBA" id="ARBA00022692"/>
    </source>
</evidence>
<evidence type="ECO:0000256" key="3">
    <source>
        <dbReference type="ARBA" id="ARBA00023136"/>
    </source>
</evidence>
<evidence type="ECO:0000313" key="6">
    <source>
        <dbReference type="EMBL" id="EKT54379.1"/>
    </source>
</evidence>
<feature type="transmembrane region" description="Helical" evidence="4">
    <location>
        <begin position="220"/>
        <end position="246"/>
    </location>
</feature>
<evidence type="ECO:0000256" key="4">
    <source>
        <dbReference type="SAM" id="Phobius"/>
    </source>
</evidence>
<sequence>MNQRTATSFGLVLTIVLVGINLRPFMTGPGPLIDDIIQTTGMSYQGISLLTLLPMLLMGIGALIVPALNQRLGDRVGLTIAIFLLLIGSLSRFFVTTGSQLLLTAFVCGVGAAYIQSVFPGLIKLRFPTKMAAITGLYSAMLMVGGAIGAQLTPIISSVTCHELIQTNSCKTGHWQTALAFLALPAIFALIAVLINIRSSATRKNNGQESVLSFLNKPRAWLLMIGFGLINAGYGTVVTWLAPFFIEQGMSSTDSGSLVALLSVFQALSALLIPILASHNIDRRFWLVITLTSQIIGFAGVWLLPNMLPYLWVCLIGVGLGGCFALSIITSLDHLPHPASAGALTSLMQAGGFIIAAFGPLFAAWLHEISQSFAWVWIAHILMIFLTLLLFLRLNPRHYAKLFSVR</sequence>
<feature type="transmembrane region" description="Helical" evidence="4">
    <location>
        <begin position="76"/>
        <end position="95"/>
    </location>
</feature>